<keyword evidence="4" id="KW-1185">Reference proteome</keyword>
<organism evidence="3 4">
    <name type="scientific">Parapedobacter indicus</name>
    <dbReference type="NCBI Taxonomy" id="1477437"/>
    <lineage>
        <taxon>Bacteria</taxon>
        <taxon>Pseudomonadati</taxon>
        <taxon>Bacteroidota</taxon>
        <taxon>Sphingobacteriia</taxon>
        <taxon>Sphingobacteriales</taxon>
        <taxon>Sphingobacteriaceae</taxon>
        <taxon>Parapedobacter</taxon>
    </lineage>
</organism>
<dbReference type="SMART" id="SM00849">
    <property type="entry name" value="Lactamase_B"/>
    <property type="match status" value="1"/>
</dbReference>
<dbReference type="Proteomes" id="UP000198670">
    <property type="component" value="Unassembled WGS sequence"/>
</dbReference>
<dbReference type="EMBL" id="FOQO01000010">
    <property type="protein sequence ID" value="SFJ48111.1"/>
    <property type="molecule type" value="Genomic_DNA"/>
</dbReference>
<feature type="domain" description="Metallo-beta-lactamase" evidence="2">
    <location>
        <begin position="28"/>
        <end position="213"/>
    </location>
</feature>
<dbReference type="SUPFAM" id="SSF56281">
    <property type="entry name" value="Metallo-hydrolase/oxidoreductase"/>
    <property type="match status" value="1"/>
</dbReference>
<dbReference type="PANTHER" id="PTHR42951">
    <property type="entry name" value="METALLO-BETA-LACTAMASE DOMAIN-CONTAINING"/>
    <property type="match status" value="1"/>
</dbReference>
<dbReference type="InterPro" id="IPR036866">
    <property type="entry name" value="RibonucZ/Hydroxyglut_hydro"/>
</dbReference>
<reference evidence="3 4" key="1">
    <citation type="submission" date="2016-10" db="EMBL/GenBank/DDBJ databases">
        <authorList>
            <person name="de Groot N.N."/>
        </authorList>
    </citation>
    <scope>NUCLEOTIDE SEQUENCE [LARGE SCALE GENOMIC DNA]</scope>
    <source>
        <strain evidence="3 4">RK1</strain>
    </source>
</reference>
<dbReference type="PANTHER" id="PTHR42951:SF4">
    <property type="entry name" value="ACYL-COENZYME A THIOESTERASE MBLAC2"/>
    <property type="match status" value="1"/>
</dbReference>
<dbReference type="Pfam" id="PF00753">
    <property type="entry name" value="Lactamase_B"/>
    <property type="match status" value="1"/>
</dbReference>
<sequence>MQLLHNIFQVSGDLVGLTVDEPGAIWNDCNSYVIRLEEGLLLFDTGCGDTLDQLFANIRYWGMDPADIRYVFLTHAHYDHAGGGHLLKDLRIQFVSGNETADAVGKGDKRCCGYLYHKVFTPFDVDTVLNDGQKIVVLGLEIEARLMPGHSMGCTIYSFVWEGKKVVISGDVIGTKLSGDFGWSGSIDFCRTKYLDSLTQMADLEIDYMLPGHGMVYFSGAKRRVEEVLNTALMEWRQ</sequence>
<dbReference type="InterPro" id="IPR050855">
    <property type="entry name" value="NDM-1-like"/>
</dbReference>
<evidence type="ECO:0000313" key="4">
    <source>
        <dbReference type="Proteomes" id="UP000198670"/>
    </source>
</evidence>
<evidence type="ECO:0000259" key="2">
    <source>
        <dbReference type="SMART" id="SM00849"/>
    </source>
</evidence>
<dbReference type="GO" id="GO:0017001">
    <property type="term" value="P:antibiotic catabolic process"/>
    <property type="evidence" value="ECO:0007669"/>
    <property type="project" value="UniProtKB-ARBA"/>
</dbReference>
<protein>
    <submittedName>
        <fullName evidence="3">Glyoxylase, beta-lactamase superfamily II</fullName>
    </submittedName>
</protein>
<proteinExistence type="inferred from homology"/>
<evidence type="ECO:0000313" key="3">
    <source>
        <dbReference type="EMBL" id="SFJ48111.1"/>
    </source>
</evidence>
<dbReference type="STRING" id="1477437.SAMN05444682_11077"/>
<evidence type="ECO:0000256" key="1">
    <source>
        <dbReference type="ARBA" id="ARBA00005250"/>
    </source>
</evidence>
<accession>A0A1I3RS65</accession>
<dbReference type="InterPro" id="IPR001279">
    <property type="entry name" value="Metallo-B-lactamas"/>
</dbReference>
<dbReference type="RefSeq" id="WP_090629550.1">
    <property type="nucleotide sequence ID" value="NZ_FOQO01000010.1"/>
</dbReference>
<dbReference type="Gene3D" id="3.60.15.10">
    <property type="entry name" value="Ribonuclease Z/Hydroxyacylglutathione hydrolase-like"/>
    <property type="match status" value="1"/>
</dbReference>
<gene>
    <name evidence="3" type="ORF">SAMN05444682_11077</name>
</gene>
<dbReference type="OrthoDB" id="9802248at2"/>
<dbReference type="AlphaFoldDB" id="A0A1I3RS65"/>
<name>A0A1I3RS65_9SPHI</name>
<comment type="similarity">
    <text evidence="1">Belongs to the metallo-beta-lactamase superfamily. Class-B beta-lactamase family.</text>
</comment>